<reference evidence="1 2" key="1">
    <citation type="submission" date="2019-06" db="EMBL/GenBank/DDBJ databases">
        <title>Sequencing the genomes of 1000 actinobacteria strains.</title>
        <authorList>
            <person name="Klenk H.-P."/>
        </authorList>
    </citation>
    <scope>NUCLEOTIDE SEQUENCE [LARGE SCALE GENOMIC DNA]</scope>
    <source>
        <strain evidence="1 2">DSM 102200</strain>
    </source>
</reference>
<keyword evidence="2" id="KW-1185">Reference proteome</keyword>
<evidence type="ECO:0000313" key="2">
    <source>
        <dbReference type="Proteomes" id="UP000316096"/>
    </source>
</evidence>
<name>A0A543CNA1_9ACTN</name>
<dbReference type="AlphaFoldDB" id="A0A543CNA1"/>
<sequence length="371" mass="40980">MGWFKSRKSGHNLNNTDGSPSVGSCDCCGVNLDRTQGYYVATTDIVMSEPFWRNHIEPLKIMADMVGTPRGNAAGLDEQAAFHTLLTSVAGNEAPWLICEKCSAFFDFERDEARSYAVRGVSPRKSGPVNPNECAVVAGAAWEYIFGHRPSSPQTLAGPTGSTSRCDSCSAPLDRAQGYYLATADVVVSEAYWRLYATKIRAHMMEDDAEWDEHMQLLMFARMLQHVASSRTPWLICEDCSEFFLIKRDEARSHAVSEVSPPKCGPVDPSECVQVAAKAWEHVFGRWPASAEQPEVVDSCDLCAKKIYRRETAGSVGRARFEEFRASGIIDSAPLSPPRPGDKWLLCQICLKRMIARIQRAGLSTPVAEES</sequence>
<gene>
    <name evidence="1" type="ORF">FB559_4065</name>
</gene>
<dbReference type="EMBL" id="VFOZ01000001">
    <property type="protein sequence ID" value="TQL98440.1"/>
    <property type="molecule type" value="Genomic_DNA"/>
</dbReference>
<dbReference type="Proteomes" id="UP000316096">
    <property type="component" value="Unassembled WGS sequence"/>
</dbReference>
<proteinExistence type="predicted"/>
<dbReference type="OrthoDB" id="4167850at2"/>
<dbReference type="RefSeq" id="WP_141957038.1">
    <property type="nucleotide sequence ID" value="NZ_VFOZ01000001.1"/>
</dbReference>
<accession>A0A543CNA1</accession>
<comment type="caution">
    <text evidence="1">The sequence shown here is derived from an EMBL/GenBank/DDBJ whole genome shotgun (WGS) entry which is preliminary data.</text>
</comment>
<protein>
    <submittedName>
        <fullName evidence="1">Uncharacterized protein</fullName>
    </submittedName>
</protein>
<evidence type="ECO:0000313" key="1">
    <source>
        <dbReference type="EMBL" id="TQL98440.1"/>
    </source>
</evidence>
<organism evidence="1 2">
    <name type="scientific">Actinoallomurus bryophytorum</name>
    <dbReference type="NCBI Taxonomy" id="1490222"/>
    <lineage>
        <taxon>Bacteria</taxon>
        <taxon>Bacillati</taxon>
        <taxon>Actinomycetota</taxon>
        <taxon>Actinomycetes</taxon>
        <taxon>Streptosporangiales</taxon>
        <taxon>Thermomonosporaceae</taxon>
        <taxon>Actinoallomurus</taxon>
    </lineage>
</organism>